<dbReference type="AlphaFoldDB" id="A0A7S2A0X6"/>
<gene>
    <name evidence="3" type="ORF">OSIN01602_LOCUS17514</name>
</gene>
<keyword evidence="2" id="KW-0812">Transmembrane</keyword>
<keyword evidence="2" id="KW-0472">Membrane</keyword>
<evidence type="ECO:0000256" key="1">
    <source>
        <dbReference type="SAM" id="MobiDB-lite"/>
    </source>
</evidence>
<keyword evidence="2" id="KW-1133">Transmembrane helix</keyword>
<organism evidence="3">
    <name type="scientific">Trieres chinensis</name>
    <name type="common">Marine centric diatom</name>
    <name type="synonym">Odontella sinensis</name>
    <dbReference type="NCBI Taxonomy" id="1514140"/>
    <lineage>
        <taxon>Eukaryota</taxon>
        <taxon>Sar</taxon>
        <taxon>Stramenopiles</taxon>
        <taxon>Ochrophyta</taxon>
        <taxon>Bacillariophyta</taxon>
        <taxon>Mediophyceae</taxon>
        <taxon>Biddulphiophycidae</taxon>
        <taxon>Eupodiscales</taxon>
        <taxon>Parodontellaceae</taxon>
        <taxon>Trieres</taxon>
    </lineage>
</organism>
<evidence type="ECO:0000313" key="3">
    <source>
        <dbReference type="EMBL" id="CAD9354533.1"/>
    </source>
</evidence>
<name>A0A7S2A0X6_TRICV</name>
<evidence type="ECO:0000256" key="2">
    <source>
        <dbReference type="SAM" id="Phobius"/>
    </source>
</evidence>
<accession>A0A7S2A0X6</accession>
<reference evidence="3" key="1">
    <citation type="submission" date="2021-01" db="EMBL/GenBank/DDBJ databases">
        <authorList>
            <person name="Corre E."/>
            <person name="Pelletier E."/>
            <person name="Niang G."/>
            <person name="Scheremetjew M."/>
            <person name="Finn R."/>
            <person name="Kale V."/>
            <person name="Holt S."/>
            <person name="Cochrane G."/>
            <person name="Meng A."/>
            <person name="Brown T."/>
            <person name="Cohen L."/>
        </authorList>
    </citation>
    <scope>NUCLEOTIDE SEQUENCE</scope>
    <source>
        <strain evidence="3">Grunow 1884</strain>
    </source>
</reference>
<sequence length="168" mass="18400">MTASTVASSQNWSNRVLRCRLFIALAVMHALNIAAVNAFSPSAICTRGSLDARPYRHVCASGRTSLSSYPSGREQDPRVPTALSMTDDDGGSNDPLRNDRYGYKRGAVLLALVGLFNVWLTTLPPELRGATICAKDWCERHPNELCDCVSFDTWKDAIISFYQNGGVV</sequence>
<proteinExistence type="predicted"/>
<feature type="region of interest" description="Disordered" evidence="1">
    <location>
        <begin position="65"/>
        <end position="96"/>
    </location>
</feature>
<protein>
    <submittedName>
        <fullName evidence="3">Uncharacterized protein</fullName>
    </submittedName>
</protein>
<feature type="transmembrane region" description="Helical" evidence="2">
    <location>
        <begin position="21"/>
        <end position="40"/>
    </location>
</feature>
<dbReference type="EMBL" id="HBGO01030503">
    <property type="protein sequence ID" value="CAD9354533.1"/>
    <property type="molecule type" value="Transcribed_RNA"/>
</dbReference>